<dbReference type="InterPro" id="IPR051330">
    <property type="entry name" value="Phosphatase_reg/MetRdx"/>
</dbReference>
<dbReference type="GO" id="GO:0005829">
    <property type="term" value="C:cytosol"/>
    <property type="evidence" value="ECO:0007669"/>
    <property type="project" value="TreeGrafter"/>
</dbReference>
<name>H1Q2Q0_9BACT</name>
<dbReference type="SMART" id="SM00065">
    <property type="entry name" value="GAF"/>
    <property type="match status" value="1"/>
</dbReference>
<dbReference type="GO" id="GO:0033745">
    <property type="term" value="F:L-methionine-(R)-S-oxide reductase activity"/>
    <property type="evidence" value="ECO:0007669"/>
    <property type="project" value="TreeGrafter"/>
</dbReference>
<organism evidence="3 4">
    <name type="scientific">Prevotella micans F0438</name>
    <dbReference type="NCBI Taxonomy" id="883158"/>
    <lineage>
        <taxon>Bacteria</taxon>
        <taxon>Pseudomonadati</taxon>
        <taxon>Bacteroidota</taxon>
        <taxon>Bacteroidia</taxon>
        <taxon>Bacteroidales</taxon>
        <taxon>Prevotellaceae</taxon>
        <taxon>Prevotella</taxon>
    </lineage>
</organism>
<evidence type="ECO:0000259" key="2">
    <source>
        <dbReference type="SMART" id="SM00065"/>
    </source>
</evidence>
<dbReference type="eggNOG" id="COG1956">
    <property type="taxonomic scope" value="Bacteria"/>
</dbReference>
<protein>
    <recommendedName>
        <fullName evidence="2">GAF domain-containing protein</fullName>
    </recommendedName>
</protein>
<dbReference type="InterPro" id="IPR003018">
    <property type="entry name" value="GAF"/>
</dbReference>
<comment type="caution">
    <text evidence="3">The sequence shown here is derived from an EMBL/GenBank/DDBJ whole genome shotgun (WGS) entry which is preliminary data.</text>
</comment>
<dbReference type="HOGENOM" id="CLU_077738_2_0_10"/>
<accession>H1Q2Q0</accession>
<dbReference type="PANTHER" id="PTHR21021:SF15">
    <property type="entry name" value="FREE METHIONINE-R-SULFOXIDE REDUCTASE"/>
    <property type="match status" value="1"/>
</dbReference>
<reference evidence="3 4" key="1">
    <citation type="submission" date="2011-12" db="EMBL/GenBank/DDBJ databases">
        <title>The Genome Sequence of Prevotella micans F0438.</title>
        <authorList>
            <consortium name="The Broad Institute Genome Sequencing Platform"/>
            <person name="Earl A."/>
            <person name="Ward D."/>
            <person name="Feldgarden M."/>
            <person name="Gevers D."/>
            <person name="Izard J."/>
            <person name="Baranova O.V."/>
            <person name="Blanton J.M."/>
            <person name="Wade W.G."/>
            <person name="Dewhirst F.E."/>
            <person name="Young S.K."/>
            <person name="Zeng Q."/>
            <person name="Gargeya S."/>
            <person name="Fitzgerald M."/>
            <person name="Haas B."/>
            <person name="Abouelleil A."/>
            <person name="Alvarado L."/>
            <person name="Arachchi H.M."/>
            <person name="Berlin A."/>
            <person name="Chapman S.B."/>
            <person name="Gearin G."/>
            <person name="Goldberg J."/>
            <person name="Griggs A."/>
            <person name="Gujja S."/>
            <person name="Hansen M."/>
            <person name="Heiman D."/>
            <person name="Howarth C."/>
            <person name="Larimer J."/>
            <person name="Lui A."/>
            <person name="MacDonald P.J.P."/>
            <person name="McCowen C."/>
            <person name="Montmayeur A."/>
            <person name="Murphy C."/>
            <person name="Neiman D."/>
            <person name="Pearson M."/>
            <person name="Priest M."/>
            <person name="Roberts A."/>
            <person name="Saif S."/>
            <person name="Shea T."/>
            <person name="Sisk P."/>
            <person name="Stolte C."/>
            <person name="Sykes S."/>
            <person name="Wortman J."/>
            <person name="Nusbaum C."/>
            <person name="Birren B."/>
        </authorList>
    </citation>
    <scope>NUCLEOTIDE SEQUENCE [LARGE SCALE GENOMIC DNA]</scope>
    <source>
        <strain evidence="3 4">F0438</strain>
    </source>
</reference>
<sequence length="157" mass="17452">MNKAETYEMLLKQIESLIEGEHNEISVLANVSSAIHHAFDNFFWTGFYLETNQGELSLAPFQGTPACYRIPSGRGVCGTAFAENRTLVVPDVEKFDGHIACSSLSRSEIVVPIISPKGTPIGVLDIDSRDLNTFDETDAHYLERIMDIVSHNLYSSR</sequence>
<dbReference type="PANTHER" id="PTHR21021">
    <property type="entry name" value="GAF/PUTATIVE CYTOSKELETAL PROTEIN"/>
    <property type="match status" value="1"/>
</dbReference>
<evidence type="ECO:0000256" key="1">
    <source>
        <dbReference type="ARBA" id="ARBA00038454"/>
    </source>
</evidence>
<dbReference type="PATRIC" id="fig|883158.3.peg.1194"/>
<dbReference type="EMBL" id="AGWK01000034">
    <property type="protein sequence ID" value="EHO70333.1"/>
    <property type="molecule type" value="Genomic_DNA"/>
</dbReference>
<dbReference type="InterPro" id="IPR029016">
    <property type="entry name" value="GAF-like_dom_sf"/>
</dbReference>
<keyword evidence="4" id="KW-1185">Reference proteome</keyword>
<dbReference type="AlphaFoldDB" id="H1Q2Q0"/>
<dbReference type="RefSeq" id="WP_006952498.1">
    <property type="nucleotide sequence ID" value="NZ_JH594522.1"/>
</dbReference>
<comment type="similarity">
    <text evidence="1">Belongs to the free Met sulfoxide reductase family.</text>
</comment>
<evidence type="ECO:0000313" key="3">
    <source>
        <dbReference type="EMBL" id="EHO70333.1"/>
    </source>
</evidence>
<proteinExistence type="inferred from homology"/>
<dbReference type="Proteomes" id="UP000016023">
    <property type="component" value="Unassembled WGS sequence"/>
</dbReference>
<dbReference type="Pfam" id="PF13185">
    <property type="entry name" value="GAF_2"/>
    <property type="match status" value="1"/>
</dbReference>
<dbReference type="SUPFAM" id="SSF55781">
    <property type="entry name" value="GAF domain-like"/>
    <property type="match status" value="1"/>
</dbReference>
<feature type="domain" description="GAF" evidence="2">
    <location>
        <begin position="23"/>
        <end position="157"/>
    </location>
</feature>
<dbReference type="STRING" id="883158.HMPREF9140_01188"/>
<gene>
    <name evidence="3" type="ORF">HMPREF9140_01188</name>
</gene>
<dbReference type="Gene3D" id="3.30.450.40">
    <property type="match status" value="1"/>
</dbReference>
<dbReference type="FunFam" id="3.30.450.40:FF:000008">
    <property type="entry name" value="GAF domain-containing proteins"/>
    <property type="match status" value="1"/>
</dbReference>
<evidence type="ECO:0000313" key="4">
    <source>
        <dbReference type="Proteomes" id="UP000016023"/>
    </source>
</evidence>